<evidence type="ECO:0000313" key="2">
    <source>
        <dbReference type="EMBL" id="QJP08673.1"/>
    </source>
</evidence>
<keyword evidence="1" id="KW-0732">Signal</keyword>
<sequence length="197" mass="22126">MKINKGLAMALACSFGTTVSADELYEFFSIECMPELRALRISSVAIWNIPEQVWPNAPIQDDRAAWLKANWALHEQALRRLERERNLYVFGQMYGMAQGDPIQCSLPGLHISIDSEKIERPDDEMKGVTRGNPRIVASWANGKEAFTARLSPGDDLQVSADEYALTILYCKPVDAGSPVTQEKLHRCVERFELPKGD</sequence>
<dbReference type="RefSeq" id="WP_169938014.1">
    <property type="nucleotide sequence ID" value="NZ_CP048833.1"/>
</dbReference>
<feature type="signal peptide" evidence="1">
    <location>
        <begin position="1"/>
        <end position="21"/>
    </location>
</feature>
<reference evidence="2 3" key="1">
    <citation type="submission" date="2020-02" db="EMBL/GenBank/DDBJ databases">
        <title>Complete genome sequence of Pseudomonas multiresinivorans ORNL1.</title>
        <authorList>
            <person name="Podar M."/>
        </authorList>
    </citation>
    <scope>NUCLEOTIDE SEQUENCE [LARGE SCALE GENOMIC DNA]</scope>
    <source>
        <strain evidence="3">populi</strain>
    </source>
</reference>
<proteinExistence type="predicted"/>
<dbReference type="AlphaFoldDB" id="A0A7Z3GQ52"/>
<evidence type="ECO:0000256" key="1">
    <source>
        <dbReference type="SAM" id="SignalP"/>
    </source>
</evidence>
<dbReference type="KEGG" id="pmui:G4G71_12570"/>
<accession>A0A7Z3GQ52</accession>
<keyword evidence="3" id="KW-1185">Reference proteome</keyword>
<evidence type="ECO:0000313" key="3">
    <source>
        <dbReference type="Proteomes" id="UP000502549"/>
    </source>
</evidence>
<dbReference type="EMBL" id="CP048833">
    <property type="protein sequence ID" value="QJP08673.1"/>
    <property type="molecule type" value="Genomic_DNA"/>
</dbReference>
<gene>
    <name evidence="2" type="ORF">G4G71_12570</name>
</gene>
<protein>
    <submittedName>
        <fullName evidence="2">Uncharacterized protein</fullName>
    </submittedName>
</protein>
<organism evidence="2 3">
    <name type="scientific">Pseudomonas multiresinivorans</name>
    <dbReference type="NCBI Taxonomy" id="95301"/>
    <lineage>
        <taxon>Bacteria</taxon>
        <taxon>Pseudomonadati</taxon>
        <taxon>Pseudomonadota</taxon>
        <taxon>Gammaproteobacteria</taxon>
        <taxon>Pseudomonadales</taxon>
        <taxon>Pseudomonadaceae</taxon>
        <taxon>Pseudomonas</taxon>
    </lineage>
</organism>
<feature type="chain" id="PRO_5030772552" evidence="1">
    <location>
        <begin position="22"/>
        <end position="197"/>
    </location>
</feature>
<name>A0A7Z3GQ52_9PSED</name>
<dbReference type="Proteomes" id="UP000502549">
    <property type="component" value="Chromosome"/>
</dbReference>